<dbReference type="Proteomes" id="UP000001628">
    <property type="component" value="Unassembled WGS sequence"/>
</dbReference>
<reference evidence="1 2" key="1">
    <citation type="journal article" date="2011" name="PLoS Genet.">
        <title>Comparative genomic analysis of human fungal pathogens causing paracoccidioidomycosis.</title>
        <authorList>
            <person name="Desjardins C.A."/>
            <person name="Champion M.D."/>
            <person name="Holder J.W."/>
            <person name="Muszewska A."/>
            <person name="Goldberg J."/>
            <person name="Bailao A.M."/>
            <person name="Brigido M.M."/>
            <person name="Ferreira M.E."/>
            <person name="Garcia A.M."/>
            <person name="Grynberg M."/>
            <person name="Gujja S."/>
            <person name="Heiman D.I."/>
            <person name="Henn M.R."/>
            <person name="Kodira C.D."/>
            <person name="Leon-Narvaez H."/>
            <person name="Longo L.V."/>
            <person name="Ma L.J."/>
            <person name="Malavazi I."/>
            <person name="Matsuo A.L."/>
            <person name="Morais F.V."/>
            <person name="Pereira M."/>
            <person name="Rodriguez-Brito S."/>
            <person name="Sakthikumar S."/>
            <person name="Salem-Izacc S.M."/>
            <person name="Sykes S.M."/>
            <person name="Teixeira M.M."/>
            <person name="Vallejo M.C."/>
            <person name="Walter M.E."/>
            <person name="Yandava C."/>
            <person name="Young S."/>
            <person name="Zeng Q."/>
            <person name="Zucker J."/>
            <person name="Felipe M.S."/>
            <person name="Goldman G.H."/>
            <person name="Haas B.J."/>
            <person name="McEwen J.G."/>
            <person name="Nino-Vega G."/>
            <person name="Puccia R."/>
            <person name="San-Blas G."/>
            <person name="Soares C.M."/>
            <person name="Birren B.W."/>
            <person name="Cuomo C.A."/>
        </authorList>
    </citation>
    <scope>NUCLEOTIDE SEQUENCE [LARGE SCALE GENOMIC DNA]</scope>
    <source>
        <strain evidence="1 2">Pb18</strain>
    </source>
</reference>
<name>C1GEN1_PARBD</name>
<dbReference type="VEuPathDB" id="FungiDB:PADG_05717"/>
<sequence length="280" mass="31291">MCLCWGTPYKAFMIEGPKKEKEKEKEKAKEKEEKKDENVQFYLVQPGDQFVPVSPFVVCFHHHLQSFPLLIYIRLIGRPCMAAFYFTTAITQQQQPSQPTVYTYIPLQNPAHPHYAAAQAANPYPGNVIGNHSMGQGNNNPDAAPVAATIQVVMQGQTAVNPAQVIPWPQQQVAVVTPQPQQFVGWAAPGAAAPQQQVWFAPNPQQLQAQKETAAEAKGTNVPCQLIPYHPKTGQTWWVRHLDGTWAQRTTTDIHTKLHGQWRTSNQGVPYFEILAKFGS</sequence>
<dbReference type="STRING" id="502780.C1GEN1"/>
<dbReference type="GeneID" id="22584597"/>
<dbReference type="HOGENOM" id="CLU_076962_0_0_1"/>
<proteinExistence type="predicted"/>
<keyword evidence="2" id="KW-1185">Reference proteome</keyword>
<dbReference type="EMBL" id="KN275963">
    <property type="protein sequence ID" value="EEH49638.2"/>
    <property type="molecule type" value="Genomic_DNA"/>
</dbReference>
<dbReference type="OMA" id="TNDIMEN"/>
<dbReference type="eggNOG" id="ENOG502SXPS">
    <property type="taxonomic scope" value="Eukaryota"/>
</dbReference>
<dbReference type="InParanoid" id="C1GEN1"/>
<accession>C1GEN1</accession>
<protein>
    <submittedName>
        <fullName evidence="1">Uncharacterized protein</fullName>
    </submittedName>
</protein>
<gene>
    <name evidence="1" type="ORF">PADG_05717</name>
</gene>
<evidence type="ECO:0000313" key="2">
    <source>
        <dbReference type="Proteomes" id="UP000001628"/>
    </source>
</evidence>
<organism evidence="1 2">
    <name type="scientific">Paracoccidioides brasiliensis (strain Pb18)</name>
    <dbReference type="NCBI Taxonomy" id="502780"/>
    <lineage>
        <taxon>Eukaryota</taxon>
        <taxon>Fungi</taxon>
        <taxon>Dikarya</taxon>
        <taxon>Ascomycota</taxon>
        <taxon>Pezizomycotina</taxon>
        <taxon>Eurotiomycetes</taxon>
        <taxon>Eurotiomycetidae</taxon>
        <taxon>Onygenales</taxon>
        <taxon>Ajellomycetaceae</taxon>
        <taxon>Paracoccidioides</taxon>
    </lineage>
</organism>
<dbReference type="OrthoDB" id="5194044at2759"/>
<dbReference type="AlphaFoldDB" id="C1GEN1"/>
<evidence type="ECO:0000313" key="1">
    <source>
        <dbReference type="EMBL" id="EEH49638.2"/>
    </source>
</evidence>
<dbReference type="RefSeq" id="XP_010761188.1">
    <property type="nucleotide sequence ID" value="XM_010762886.1"/>
</dbReference>
<dbReference type="KEGG" id="pbn:PADG_05717"/>